<sequence>MQESELMAALQNPEVFKRSFATTDDLERAVTEFPQHRENLIHSLLNNFDEFKRLLPNNKTLRGATTLFPHVIHFVLNNPQEFKRLFTSKFDFWWTIEKFPHNGKMLLDYLFNTPSEFQRFIPNNHILRATAAAYPEYAQILINHVMNHPEELKRLFATAYDLDNTLQEIPLHSEVIIYSLLKKPEEFTRLFSNGDTLYYTSEKLSCFIEHATTNPTAFKRLIANTKDFHLILKLLPQYTEKLMNYIMNNPAEFKRLFPNNAELNETKTLFPEYANRLTQQKDSLKNLIEMQKNALMLKQAKRTEHAFFEAMPNETIANIVTYTSNFSLLSKDDSFKEASSLMAQK</sequence>
<organism evidence="1 2">
    <name type="scientific">Legionella clemsonensis</name>
    <dbReference type="NCBI Taxonomy" id="1867846"/>
    <lineage>
        <taxon>Bacteria</taxon>
        <taxon>Pseudomonadati</taxon>
        <taxon>Pseudomonadota</taxon>
        <taxon>Gammaproteobacteria</taxon>
        <taxon>Legionellales</taxon>
        <taxon>Legionellaceae</taxon>
        <taxon>Legionella</taxon>
    </lineage>
</organism>
<protein>
    <submittedName>
        <fullName evidence="1">Uncharacterized protein</fullName>
    </submittedName>
</protein>
<name>A0A222NZ21_9GAMM</name>
<dbReference type="AlphaFoldDB" id="A0A222NZ21"/>
<reference evidence="2" key="1">
    <citation type="submission" date="2016-07" db="EMBL/GenBank/DDBJ databases">
        <authorList>
            <person name="Florea S."/>
            <person name="Webb J.S."/>
            <person name="Jaromczyk J."/>
            <person name="Schardl C.L."/>
        </authorList>
    </citation>
    <scope>NUCLEOTIDE SEQUENCE [LARGE SCALE GENOMIC DNA]</scope>
    <source>
        <strain evidence="2">CDC-D5610</strain>
    </source>
</reference>
<keyword evidence="2" id="KW-1185">Reference proteome</keyword>
<dbReference type="OrthoDB" id="9874113at2"/>
<accession>A0A222NZ21</accession>
<dbReference type="RefSeq" id="WP_157698141.1">
    <property type="nucleotide sequence ID" value="NZ_CP016397.1"/>
</dbReference>
<dbReference type="EMBL" id="CP016397">
    <property type="protein sequence ID" value="ASQ44844.1"/>
    <property type="molecule type" value="Genomic_DNA"/>
</dbReference>
<evidence type="ECO:0000313" key="1">
    <source>
        <dbReference type="EMBL" id="ASQ44844.1"/>
    </source>
</evidence>
<evidence type="ECO:0000313" key="2">
    <source>
        <dbReference type="Proteomes" id="UP000201728"/>
    </source>
</evidence>
<gene>
    <name evidence="1" type="ORF">clem_01390</name>
</gene>
<proteinExistence type="predicted"/>
<dbReference type="KEGG" id="lcd:clem_01390"/>
<dbReference type="Proteomes" id="UP000201728">
    <property type="component" value="Chromosome"/>
</dbReference>